<protein>
    <submittedName>
        <fullName evidence="6">3alpha(Or 20beta)-hydroxysteroid dehydrogenase</fullName>
    </submittedName>
</protein>
<evidence type="ECO:0000256" key="3">
    <source>
        <dbReference type="ARBA" id="ARBA00023027"/>
    </source>
</evidence>
<evidence type="ECO:0000256" key="4">
    <source>
        <dbReference type="ARBA" id="ARBA00023098"/>
    </source>
</evidence>
<dbReference type="Proteomes" id="UP000321490">
    <property type="component" value="Unassembled WGS sequence"/>
</dbReference>
<dbReference type="InterPro" id="IPR036291">
    <property type="entry name" value="NAD(P)-bd_dom_sf"/>
</dbReference>
<keyword evidence="4" id="KW-0443">Lipid metabolism</keyword>
<dbReference type="PANTHER" id="PTHR43180:SF28">
    <property type="entry name" value="NAD(P)-BINDING ROSSMANN-FOLD SUPERFAMILY PROTEIN"/>
    <property type="match status" value="1"/>
</dbReference>
<keyword evidence="2" id="KW-0560">Oxidoreductase</keyword>
<dbReference type="SUPFAM" id="SSF51735">
    <property type="entry name" value="NAD(P)-binding Rossmann-fold domains"/>
    <property type="match status" value="1"/>
</dbReference>
<dbReference type="RefSeq" id="WP_208104023.1">
    <property type="nucleotide sequence ID" value="NZ_ML762498.1"/>
</dbReference>
<name>A0A562IPH3_9ACTN</name>
<dbReference type="Pfam" id="PF00106">
    <property type="entry name" value="adh_short"/>
    <property type="match status" value="1"/>
</dbReference>
<dbReference type="PANTHER" id="PTHR43180">
    <property type="entry name" value="3-OXOACYL-(ACYL-CARRIER-PROTEIN) REDUCTASE (AFU_ORTHOLOGUE AFUA_6G11210)"/>
    <property type="match status" value="1"/>
</dbReference>
<evidence type="ECO:0000313" key="6">
    <source>
        <dbReference type="EMBL" id="TWH72929.1"/>
    </source>
</evidence>
<keyword evidence="7" id="KW-1185">Reference proteome</keyword>
<evidence type="ECO:0000256" key="5">
    <source>
        <dbReference type="ARBA" id="ARBA00023221"/>
    </source>
</evidence>
<dbReference type="AlphaFoldDB" id="A0A562IPH3"/>
<dbReference type="InterPro" id="IPR002347">
    <property type="entry name" value="SDR_fam"/>
</dbReference>
<organism evidence="6 7">
    <name type="scientific">Modestobacter roseus</name>
    <dbReference type="NCBI Taxonomy" id="1181884"/>
    <lineage>
        <taxon>Bacteria</taxon>
        <taxon>Bacillati</taxon>
        <taxon>Actinomycetota</taxon>
        <taxon>Actinomycetes</taxon>
        <taxon>Geodermatophilales</taxon>
        <taxon>Geodermatophilaceae</taxon>
        <taxon>Modestobacter</taxon>
    </lineage>
</organism>
<gene>
    <name evidence="6" type="ORF">JD78_01452</name>
</gene>
<dbReference type="EMBL" id="VLKF01000001">
    <property type="protein sequence ID" value="TWH72929.1"/>
    <property type="molecule type" value="Genomic_DNA"/>
</dbReference>
<dbReference type="GO" id="GO:0008202">
    <property type="term" value="P:steroid metabolic process"/>
    <property type="evidence" value="ECO:0007669"/>
    <property type="project" value="UniProtKB-KW"/>
</dbReference>
<evidence type="ECO:0000256" key="1">
    <source>
        <dbReference type="ARBA" id="ARBA00006484"/>
    </source>
</evidence>
<evidence type="ECO:0000256" key="2">
    <source>
        <dbReference type="ARBA" id="ARBA00023002"/>
    </source>
</evidence>
<proteinExistence type="inferred from homology"/>
<comment type="caution">
    <text evidence="6">The sequence shown here is derived from an EMBL/GenBank/DDBJ whole genome shotgun (WGS) entry which is preliminary data.</text>
</comment>
<keyword evidence="3" id="KW-0520">NAD</keyword>
<dbReference type="GO" id="GO:0016491">
    <property type="term" value="F:oxidoreductase activity"/>
    <property type="evidence" value="ECO:0007669"/>
    <property type="project" value="UniProtKB-KW"/>
</dbReference>
<accession>A0A562IPH3</accession>
<evidence type="ECO:0000313" key="7">
    <source>
        <dbReference type="Proteomes" id="UP000321490"/>
    </source>
</evidence>
<comment type="similarity">
    <text evidence="1">Belongs to the short-chain dehydrogenases/reductases (SDR) family.</text>
</comment>
<keyword evidence="5" id="KW-0753">Steroid metabolism</keyword>
<dbReference type="Gene3D" id="3.40.50.720">
    <property type="entry name" value="NAD(P)-binding Rossmann-like Domain"/>
    <property type="match status" value="1"/>
</dbReference>
<reference evidence="6 7" key="1">
    <citation type="submission" date="2019-07" db="EMBL/GenBank/DDBJ databases">
        <title>R&amp;d 2014.</title>
        <authorList>
            <person name="Klenk H.-P."/>
        </authorList>
    </citation>
    <scope>NUCLEOTIDE SEQUENCE [LARGE SCALE GENOMIC DNA]</scope>
    <source>
        <strain evidence="6 7">DSM 45764</strain>
    </source>
</reference>
<sequence length="88" mass="8706">METGQQLSGQVALVTGGARGIGAAVAELFVARGAQVVVADVLDDEGGQLAGVLGAAARYTHLDVTDPGESRVALADTESAVGPEAGSW</sequence>